<evidence type="ECO:0000313" key="2">
    <source>
        <dbReference type="Proteomes" id="UP000001865"/>
    </source>
</evidence>
<dbReference type="AlphaFoldDB" id="A0A0N1QSP7"/>
<dbReference type="Proteomes" id="UP000001865">
    <property type="component" value="Chromosome"/>
</dbReference>
<sequence length="148" mass="17553">MCGIRELSFMNVNMQACPVGNDHYLFVNTQRANPSIKTVSRFFEYKTWTDQIWRTEIIENGNAFFHWQGHDRKNGHRDTIINYLLNGQRWQSTIEDYIFFHALEGKVLQGHYDNIIEYVSSDNYVYQSAFAEYITDQTHQRAPNGTRF</sequence>
<dbReference type="Pfam" id="PF15942">
    <property type="entry name" value="DUF4751"/>
    <property type="match status" value="1"/>
</dbReference>
<protein>
    <submittedName>
        <fullName evidence="1">Putative cytoplasmic protein</fullName>
    </submittedName>
</protein>
<evidence type="ECO:0000313" key="1">
    <source>
        <dbReference type="EMBL" id="ACF88961.1"/>
    </source>
</evidence>
<dbReference type="EMBL" id="CP001127">
    <property type="protein sequence ID" value="ACF88961.1"/>
    <property type="molecule type" value="Genomic_DNA"/>
</dbReference>
<dbReference type="KEGG" id="sew:SeSA_A0111"/>
<organism evidence="1 2">
    <name type="scientific">Salmonella schwarzengrund (strain CVM19633)</name>
    <dbReference type="NCBI Taxonomy" id="439843"/>
    <lineage>
        <taxon>Bacteria</taxon>
        <taxon>Pseudomonadati</taxon>
        <taxon>Pseudomonadota</taxon>
        <taxon>Gammaproteobacteria</taxon>
        <taxon>Enterobacterales</taxon>
        <taxon>Enterobacteriaceae</taxon>
        <taxon>Salmonella</taxon>
    </lineage>
</organism>
<dbReference type="HOGENOM" id="CLU_1843702_0_0_6"/>
<name>A0A0N1QSP7_SALSV</name>
<reference evidence="1 2" key="1">
    <citation type="journal article" date="2011" name="J. Bacteriol.">
        <title>Comparative genomics of 28 Salmonella enterica isolates: evidence for CRISPR-mediated adaptive sublineage evolution.</title>
        <authorList>
            <person name="Fricke W.F."/>
            <person name="Mammel M.K."/>
            <person name="McDermott P.F."/>
            <person name="Tartera C."/>
            <person name="White D.G."/>
            <person name="Leclerc J.E."/>
            <person name="Ravel J."/>
            <person name="Cebula T.A."/>
        </authorList>
    </citation>
    <scope>NUCLEOTIDE SEQUENCE [LARGE SCALE GENOMIC DNA]</scope>
    <source>
        <strain evidence="1 2">CVM19633</strain>
    </source>
</reference>
<accession>A0A0N1QSP7</accession>
<gene>
    <name evidence="1" type="ordered locus">SeSA_A0111</name>
</gene>
<dbReference type="InterPro" id="IPR031855">
    <property type="entry name" value="DUF4751"/>
</dbReference>
<proteinExistence type="predicted"/>